<dbReference type="Pfam" id="PF00639">
    <property type="entry name" value="Rotamase"/>
    <property type="match status" value="1"/>
</dbReference>
<evidence type="ECO:0000259" key="10">
    <source>
        <dbReference type="PROSITE" id="PS50198"/>
    </source>
</evidence>
<dbReference type="InterPro" id="IPR015391">
    <property type="entry name" value="SurA_N"/>
</dbReference>
<dbReference type="SUPFAM" id="SSF54534">
    <property type="entry name" value="FKBP-like"/>
    <property type="match status" value="2"/>
</dbReference>
<comment type="caution">
    <text evidence="11">The sequence shown here is derived from an EMBL/GenBank/DDBJ whole genome shotgun (WGS) entry which is preliminary data.</text>
</comment>
<dbReference type="PANTHER" id="PTHR47637">
    <property type="entry name" value="CHAPERONE SURA"/>
    <property type="match status" value="1"/>
</dbReference>
<evidence type="ECO:0000313" key="12">
    <source>
        <dbReference type="Proteomes" id="UP001271769"/>
    </source>
</evidence>
<feature type="domain" description="PpiC" evidence="10">
    <location>
        <begin position="178"/>
        <end position="275"/>
    </location>
</feature>
<dbReference type="InterPro" id="IPR046357">
    <property type="entry name" value="PPIase_dom_sf"/>
</dbReference>
<evidence type="ECO:0000256" key="9">
    <source>
        <dbReference type="PROSITE-ProRule" id="PRU00278"/>
    </source>
</evidence>
<evidence type="ECO:0000256" key="1">
    <source>
        <dbReference type="ARBA" id="ARBA00018370"/>
    </source>
</evidence>
<keyword evidence="2" id="KW-0732">Signal</keyword>
<organism evidence="11 12">
    <name type="scientific">Dongia rigui</name>
    <dbReference type="NCBI Taxonomy" id="940149"/>
    <lineage>
        <taxon>Bacteria</taxon>
        <taxon>Pseudomonadati</taxon>
        <taxon>Pseudomonadota</taxon>
        <taxon>Alphaproteobacteria</taxon>
        <taxon>Rhodospirillales</taxon>
        <taxon>Dongiaceae</taxon>
        <taxon>Dongia</taxon>
    </lineage>
</organism>
<dbReference type="RefSeq" id="WP_320499092.1">
    <property type="nucleotide sequence ID" value="NZ_JAXCLX010000001.1"/>
</dbReference>
<evidence type="ECO:0000256" key="6">
    <source>
        <dbReference type="ARBA" id="ARBA00023235"/>
    </source>
</evidence>
<name>A0ABU5DUW5_9PROT</name>
<dbReference type="Proteomes" id="UP001271769">
    <property type="component" value="Unassembled WGS sequence"/>
</dbReference>
<keyword evidence="12" id="KW-1185">Reference proteome</keyword>
<dbReference type="InterPro" id="IPR027304">
    <property type="entry name" value="Trigger_fact/SurA_dom_sf"/>
</dbReference>
<evidence type="ECO:0000256" key="4">
    <source>
        <dbReference type="ARBA" id="ARBA00023110"/>
    </source>
</evidence>
<dbReference type="EMBL" id="JAXCLX010000001">
    <property type="protein sequence ID" value="MDY0870757.1"/>
    <property type="molecule type" value="Genomic_DNA"/>
</dbReference>
<dbReference type="GO" id="GO:0003755">
    <property type="term" value="F:peptidyl-prolyl cis-trans isomerase activity"/>
    <property type="evidence" value="ECO:0007669"/>
    <property type="project" value="UniProtKB-EC"/>
</dbReference>
<proteinExistence type="predicted"/>
<reference evidence="11 12" key="1">
    <citation type="journal article" date="2013" name="Antonie Van Leeuwenhoek">
        <title>Dongia rigui sp. nov., isolated from freshwater of a large wetland in Korea.</title>
        <authorList>
            <person name="Baik K.S."/>
            <person name="Hwang Y.M."/>
            <person name="Choi J.S."/>
            <person name="Kwon J."/>
            <person name="Seong C.N."/>
        </authorList>
    </citation>
    <scope>NUCLEOTIDE SEQUENCE [LARGE SCALE GENOMIC DNA]</scope>
    <source>
        <strain evidence="11 12">04SU4-P</strain>
    </source>
</reference>
<dbReference type="PROSITE" id="PS50198">
    <property type="entry name" value="PPIC_PPIASE_2"/>
    <property type="match status" value="1"/>
</dbReference>
<dbReference type="InterPro" id="IPR000297">
    <property type="entry name" value="PPIase_PpiC"/>
</dbReference>
<dbReference type="PANTHER" id="PTHR47637:SF1">
    <property type="entry name" value="CHAPERONE SURA"/>
    <property type="match status" value="1"/>
</dbReference>
<evidence type="ECO:0000256" key="8">
    <source>
        <dbReference type="ARBA" id="ARBA00031484"/>
    </source>
</evidence>
<evidence type="ECO:0000313" key="11">
    <source>
        <dbReference type="EMBL" id="MDY0870757.1"/>
    </source>
</evidence>
<keyword evidence="5" id="KW-0143">Chaperone</keyword>
<gene>
    <name evidence="11" type="ORF">SMD31_02445</name>
</gene>
<keyword evidence="6 9" id="KW-0413">Isomerase</keyword>
<keyword evidence="3" id="KW-0574">Periplasm</keyword>
<sequence>MTMFFNRLHVIVLTLGVLLGAVVAPMQPASAQDALKIVAVVNEDIITELDLFMRMRLAMVSAKLTDTPETRQRLLPTLLRTMIDERLKNQEAKRQNVPVAAGEVQQRIDDLAKRNGLSTEQFAATLESNGILIDTLADQIKTELAWARLVQRKLRSQVKITDEEIDQALANMQAAQGQTEYRLSQIYLSAGSGDEASVQQSAQRLKEQLEQGADFAALASEFSQDQGAIRGGDWGWVRLDMLDPPVAQVVQSLQPGQIGGPVRGAGGYYVVTVKASRVIDARTVSAGTVEMEQIVWSLPTDAADSEVRKAISQANPLISRVQSCADLANIAGDAKPGVYRNLGNVLVQDLPAEVQSYALNQPIGEPTPPLRTNRGVGIYVVCSRGAGDDASLSRVSVADRLGRQRLDTLARGYLSDLRRAAVIDIRL</sequence>
<dbReference type="Gene3D" id="1.10.4030.10">
    <property type="entry name" value="Porin chaperone SurA, peptide-binding domain"/>
    <property type="match status" value="1"/>
</dbReference>
<evidence type="ECO:0000256" key="3">
    <source>
        <dbReference type="ARBA" id="ARBA00022764"/>
    </source>
</evidence>
<keyword evidence="4 9" id="KW-0697">Rotamase</keyword>
<protein>
    <recommendedName>
        <fullName evidence="1">Parvulin-like PPIase</fullName>
    </recommendedName>
    <alternativeName>
        <fullName evidence="7">Peptidyl-prolyl cis-trans isomerase plp</fullName>
    </alternativeName>
    <alternativeName>
        <fullName evidence="8">Rotamase plp</fullName>
    </alternativeName>
</protein>
<dbReference type="Gene3D" id="3.10.50.40">
    <property type="match status" value="1"/>
</dbReference>
<dbReference type="SUPFAM" id="SSF109998">
    <property type="entry name" value="Triger factor/SurA peptide-binding domain-like"/>
    <property type="match status" value="1"/>
</dbReference>
<evidence type="ECO:0000256" key="7">
    <source>
        <dbReference type="ARBA" id="ARBA00030642"/>
    </source>
</evidence>
<accession>A0ABU5DUW5</accession>
<evidence type="ECO:0000256" key="5">
    <source>
        <dbReference type="ARBA" id="ARBA00023186"/>
    </source>
</evidence>
<dbReference type="Pfam" id="PF09312">
    <property type="entry name" value="SurA_N"/>
    <property type="match status" value="1"/>
</dbReference>
<dbReference type="InterPro" id="IPR050280">
    <property type="entry name" value="OMP_Chaperone_SurA"/>
</dbReference>
<evidence type="ECO:0000256" key="2">
    <source>
        <dbReference type="ARBA" id="ARBA00022729"/>
    </source>
</evidence>